<keyword evidence="2" id="KW-1185">Reference proteome</keyword>
<evidence type="ECO:0000313" key="1">
    <source>
        <dbReference type="EMBL" id="AEW99383.1"/>
    </source>
</evidence>
<dbReference type="KEGG" id="sct:SCAT_p0548"/>
<name>F8JMD6_STREN</name>
<sequence>MALVSAIPENLYQYSKDCTAAIEQLQTWVRTTLTSAVLAYQNGGGLCNPLDSQVTAELARAHDTDKNVALVAQAFLRAGGVTVRAQGSPITVPDGAVDRAVEQLRNQARTDAGAKLAGQLEPNPGSDNLATIDRVLAQHVNDPYFTAGFFDNLTRFQIERMMSDATGVQALVTAYAGGQLSKNVTDDVAQGLGWVVIGPQFPVHVDHYHISPQQQTALLDALAANPIAARAFADSLSKGQLRDLFHGPAALNPAFRAHLFGVLTSAVGQEPDQAHARDLMDRVSAAFFGPGAPHMVRHDWPSLAGPAARFYAAGAARIVPAPPGPGASPVDIEKWLQSTGRQMGDAIAPFLHAVNSADLDHTLLRNMLQGAAINVWAGMEFFIAPEAGAAKITFDAAVGALESLMATKDEAFPGLIPPGTTQDPVPLNRQILAQGSLAHCSP</sequence>
<dbReference type="HOGENOM" id="CLU_619499_0_0_11"/>
<accession>G8XEW1</accession>
<keyword evidence="1" id="KW-0614">Plasmid</keyword>
<dbReference type="KEGG" id="scy:SCATT_p11900"/>
<protein>
    <submittedName>
        <fullName evidence="1">Uncharacterized protein</fullName>
    </submittedName>
</protein>
<reference evidence="2" key="1">
    <citation type="submission" date="2011-12" db="EMBL/GenBank/DDBJ databases">
        <title>Complete genome sequence of Streptomyces cattleya strain DSM 46488.</title>
        <authorList>
            <person name="Ou H.-Y."/>
            <person name="Li P."/>
            <person name="Zhao C."/>
            <person name="O'Hagan D."/>
            <person name="Deng Z."/>
        </authorList>
    </citation>
    <scope>NUCLEOTIDE SEQUENCE [LARGE SCALE GENOMIC DNA]</scope>
    <source>
        <strain evidence="2">ATCC 35852 / DSM 46488 / JCM 4925 / NBRC 14057 / NRRL 8057</strain>
        <plasmid evidence="2">Plasmid pSCATT</plasmid>
    </source>
</reference>
<dbReference type="RefSeq" id="WP_014151003.1">
    <property type="nucleotide sequence ID" value="NC_016113.1"/>
</dbReference>
<proteinExistence type="predicted"/>
<gene>
    <name evidence="1" type="ordered locus">SCATT_p11900</name>
</gene>
<dbReference type="Proteomes" id="UP000007842">
    <property type="component" value="Plasmid pSCATT"/>
</dbReference>
<evidence type="ECO:0000313" key="2">
    <source>
        <dbReference type="Proteomes" id="UP000007842"/>
    </source>
</evidence>
<dbReference type="EMBL" id="CP003229">
    <property type="protein sequence ID" value="AEW99383.1"/>
    <property type="molecule type" value="Genomic_DNA"/>
</dbReference>
<accession>F8JMD6</accession>
<dbReference type="PATRIC" id="fig|1003195.11.peg.529"/>
<organism evidence="1 2">
    <name type="scientific">Streptantibioticus cattleyicolor (strain ATCC 35852 / DSM 46488 / JCM 4925 / NBRC 14057 / NRRL 8057)</name>
    <name type="common">Streptomyces cattleya</name>
    <dbReference type="NCBI Taxonomy" id="1003195"/>
    <lineage>
        <taxon>Bacteria</taxon>
        <taxon>Bacillati</taxon>
        <taxon>Actinomycetota</taxon>
        <taxon>Actinomycetes</taxon>
        <taxon>Kitasatosporales</taxon>
        <taxon>Streptomycetaceae</taxon>
        <taxon>Streptantibioticus</taxon>
    </lineage>
</organism>
<dbReference type="OrthoDB" id="4338521at2"/>
<geneLocation type="plasmid" evidence="1 2">
    <name>pSCATT</name>
</geneLocation>
<dbReference type="AlphaFoldDB" id="F8JMD6"/>